<dbReference type="SUPFAM" id="SSF54928">
    <property type="entry name" value="RNA-binding domain, RBD"/>
    <property type="match status" value="1"/>
</dbReference>
<name>A0A7K1XY82_9SPHI</name>
<gene>
    <name evidence="4" type="ORF">GS398_11540</name>
</gene>
<dbReference type="RefSeq" id="WP_160906905.1">
    <property type="nucleotide sequence ID" value="NZ_WVHS01000002.1"/>
</dbReference>
<dbReference type="EMBL" id="WVHS01000002">
    <property type="protein sequence ID" value="MXV15940.1"/>
    <property type="molecule type" value="Genomic_DNA"/>
</dbReference>
<dbReference type="PANTHER" id="PTHR48027">
    <property type="entry name" value="HETEROGENEOUS NUCLEAR RIBONUCLEOPROTEIN 87F-RELATED"/>
    <property type="match status" value="1"/>
</dbReference>
<proteinExistence type="predicted"/>
<evidence type="ECO:0000256" key="1">
    <source>
        <dbReference type="ARBA" id="ARBA00022884"/>
    </source>
</evidence>
<evidence type="ECO:0000313" key="5">
    <source>
        <dbReference type="Proteomes" id="UP000451233"/>
    </source>
</evidence>
<dbReference type="InterPro" id="IPR000504">
    <property type="entry name" value="RRM_dom"/>
</dbReference>
<dbReference type="Pfam" id="PF00076">
    <property type="entry name" value="RRM_1"/>
    <property type="match status" value="1"/>
</dbReference>
<keyword evidence="1" id="KW-0694">RNA-binding</keyword>
<feature type="compositionally biased region" description="Polar residues" evidence="2">
    <location>
        <begin position="112"/>
        <end position="125"/>
    </location>
</feature>
<dbReference type="InterPro" id="IPR035979">
    <property type="entry name" value="RBD_domain_sf"/>
</dbReference>
<dbReference type="Gene3D" id="3.30.70.330">
    <property type="match status" value="1"/>
</dbReference>
<accession>A0A7K1XY82</accession>
<keyword evidence="5" id="KW-1185">Reference proteome</keyword>
<sequence>MKIFVGGLPKDITDSDLLDAFTDFGQVSSARVVTDKKTGISRSYGFVEMPDREQAMRAIEALHEAVVDGMTVSVKAGVEKVEPPKKPFVKGARKPYGNAPAKSGYAPKRNKTSAGVNGNTYNSNTAGSSYASNTNYNGNNANSYNQSTSGDNATIRTGGYRKRTNGTSGPGTRPRTERKP</sequence>
<feature type="compositionally biased region" description="Low complexity" evidence="2">
    <location>
        <begin position="126"/>
        <end position="148"/>
    </location>
</feature>
<comment type="caution">
    <text evidence="4">The sequence shown here is derived from an EMBL/GenBank/DDBJ whole genome shotgun (WGS) entry which is preliminary data.</text>
</comment>
<dbReference type="Proteomes" id="UP000451233">
    <property type="component" value="Unassembled WGS sequence"/>
</dbReference>
<organism evidence="4 5">
    <name type="scientific">Hufsiella ginkgonis</name>
    <dbReference type="NCBI Taxonomy" id="2695274"/>
    <lineage>
        <taxon>Bacteria</taxon>
        <taxon>Pseudomonadati</taxon>
        <taxon>Bacteroidota</taxon>
        <taxon>Sphingobacteriia</taxon>
        <taxon>Sphingobacteriales</taxon>
        <taxon>Sphingobacteriaceae</taxon>
        <taxon>Hufsiella</taxon>
    </lineage>
</organism>
<feature type="region of interest" description="Disordered" evidence="2">
    <location>
        <begin position="85"/>
        <end position="180"/>
    </location>
</feature>
<dbReference type="SMART" id="SM00360">
    <property type="entry name" value="RRM"/>
    <property type="match status" value="1"/>
</dbReference>
<evidence type="ECO:0000259" key="3">
    <source>
        <dbReference type="PROSITE" id="PS50102"/>
    </source>
</evidence>
<feature type="domain" description="RRM" evidence="3">
    <location>
        <begin position="1"/>
        <end position="79"/>
    </location>
</feature>
<dbReference type="AlphaFoldDB" id="A0A7K1XY82"/>
<evidence type="ECO:0000256" key="2">
    <source>
        <dbReference type="SAM" id="MobiDB-lite"/>
    </source>
</evidence>
<dbReference type="InterPro" id="IPR052462">
    <property type="entry name" value="SLIRP/GR-RBP-like"/>
</dbReference>
<reference evidence="4 5" key="1">
    <citation type="submission" date="2019-11" db="EMBL/GenBank/DDBJ databases">
        <title>Pedobacter sp. HMF7056 Genome sequencing and assembly.</title>
        <authorList>
            <person name="Kang H."/>
            <person name="Kim H."/>
            <person name="Joh K."/>
        </authorList>
    </citation>
    <scope>NUCLEOTIDE SEQUENCE [LARGE SCALE GENOMIC DNA]</scope>
    <source>
        <strain evidence="4 5">HMF7056</strain>
    </source>
</reference>
<dbReference type="PROSITE" id="PS50102">
    <property type="entry name" value="RRM"/>
    <property type="match status" value="1"/>
</dbReference>
<evidence type="ECO:0000313" key="4">
    <source>
        <dbReference type="EMBL" id="MXV15940.1"/>
    </source>
</evidence>
<dbReference type="GO" id="GO:0003723">
    <property type="term" value="F:RNA binding"/>
    <property type="evidence" value="ECO:0007669"/>
    <property type="project" value="UniProtKB-KW"/>
</dbReference>
<dbReference type="InterPro" id="IPR012677">
    <property type="entry name" value="Nucleotide-bd_a/b_plait_sf"/>
</dbReference>
<protein>
    <recommendedName>
        <fullName evidence="3">RRM domain-containing protein</fullName>
    </recommendedName>
</protein>